<keyword evidence="2" id="KW-0067">ATP-binding</keyword>
<evidence type="ECO:0000256" key="2">
    <source>
        <dbReference type="ARBA" id="ARBA00022840"/>
    </source>
</evidence>
<dbReference type="RefSeq" id="WP_268061175.1">
    <property type="nucleotide sequence ID" value="NZ_JAPQFJ010000008.1"/>
</dbReference>
<dbReference type="Pfam" id="PF18297">
    <property type="entry name" value="NFACT-R_2"/>
    <property type="match status" value="1"/>
</dbReference>
<evidence type="ECO:0000256" key="1">
    <source>
        <dbReference type="ARBA" id="ARBA00022741"/>
    </source>
</evidence>
<dbReference type="PANTHER" id="PTHR11933:SF6">
    <property type="entry name" value="THIL AANH DOMAIN-CONTAINING PROTEIN"/>
    <property type="match status" value="1"/>
</dbReference>
<comment type="caution">
    <text evidence="5">The sequence shown here is derived from an EMBL/GenBank/DDBJ whole genome shotgun (WGS) entry which is preliminary data.</text>
</comment>
<feature type="domain" description="NFACT protein RNA binding" evidence="4">
    <location>
        <begin position="222"/>
        <end position="325"/>
    </location>
</feature>
<keyword evidence="6" id="KW-1185">Reference proteome</keyword>
<dbReference type="InterPro" id="IPR020536">
    <property type="entry name" value="ThiI_AANH"/>
</dbReference>
<evidence type="ECO:0000313" key="6">
    <source>
        <dbReference type="Proteomes" id="UP001144612"/>
    </source>
</evidence>
<keyword evidence="1" id="KW-0547">Nucleotide-binding</keyword>
<gene>
    <name evidence="5" type="ORF">OW729_09085</name>
</gene>
<dbReference type="Gene3D" id="3.40.50.620">
    <property type="entry name" value="HUPs"/>
    <property type="match status" value="1"/>
</dbReference>
<dbReference type="Pfam" id="PF02568">
    <property type="entry name" value="ThiI"/>
    <property type="match status" value="1"/>
</dbReference>
<dbReference type="EMBL" id="JAPQFJ010000008">
    <property type="protein sequence ID" value="MCY6958759.1"/>
    <property type="molecule type" value="Genomic_DNA"/>
</dbReference>
<sequence>MTRALALISGGLDSILASKLIKDQGIDVIGICFKSYFFGSKNAEKMTKQIGIPLEVVDFSDEHLEVVKNPKHGHGKNMNPCIDCHAMMMKEAGNLLEKFNADFIITGEVLNQRPMSQNKSSLNVVKKESGIGEKILRPLCAKVLPPTEMELNGLVDREKLLGISGRSRKIQMELAEKWGIKDYPSPAGGCKLTEPNYSVRLRELLEHVENPSIRELELLRFGRHFRVTKECKIISSRTASEADQIKKFLTIEDTGFLVKDFRGSMVVIIGNPSEEDIEFASKVAGRYSKGKDEEMIKVMYGYYTKPYDKFLQVKPADDDEISKYIIS</sequence>
<dbReference type="InterPro" id="IPR059101">
    <property type="entry name" value="NFACT-R_2"/>
</dbReference>
<organism evidence="5 6">
    <name type="scientific">Clostridium brassicae</name>
    <dbReference type="NCBI Taxonomy" id="2999072"/>
    <lineage>
        <taxon>Bacteria</taxon>
        <taxon>Bacillati</taxon>
        <taxon>Bacillota</taxon>
        <taxon>Clostridia</taxon>
        <taxon>Eubacteriales</taxon>
        <taxon>Clostridiaceae</taxon>
        <taxon>Clostridium</taxon>
    </lineage>
</organism>
<dbReference type="PANTHER" id="PTHR11933">
    <property type="entry name" value="TRNA 5-METHYLAMINOMETHYL-2-THIOURIDYLATE -METHYLTRANSFERASE"/>
    <property type="match status" value="1"/>
</dbReference>
<protein>
    <submittedName>
        <fullName evidence="5">tRNA 4-thiouridine(8) synthase ThiI</fullName>
    </submittedName>
</protein>
<proteinExistence type="predicted"/>
<accession>A0ABT4DCK9</accession>
<reference evidence="5" key="1">
    <citation type="submission" date="2022-12" db="EMBL/GenBank/DDBJ databases">
        <title>Clostridium sp. nov., isolated from industrial wastewater.</title>
        <authorList>
            <person name="Jiayan W."/>
        </authorList>
    </citation>
    <scope>NUCLEOTIDE SEQUENCE</scope>
    <source>
        <strain evidence="5">ZC22-4</strain>
    </source>
</reference>
<name>A0ABT4DCK9_9CLOT</name>
<evidence type="ECO:0000313" key="5">
    <source>
        <dbReference type="EMBL" id="MCY6958759.1"/>
    </source>
</evidence>
<dbReference type="Proteomes" id="UP001144612">
    <property type="component" value="Unassembled WGS sequence"/>
</dbReference>
<evidence type="ECO:0000259" key="4">
    <source>
        <dbReference type="Pfam" id="PF18297"/>
    </source>
</evidence>
<dbReference type="InterPro" id="IPR014729">
    <property type="entry name" value="Rossmann-like_a/b/a_fold"/>
</dbReference>
<feature type="domain" description="Thil AANH" evidence="3">
    <location>
        <begin position="3"/>
        <end position="140"/>
    </location>
</feature>
<evidence type="ECO:0000259" key="3">
    <source>
        <dbReference type="Pfam" id="PF02568"/>
    </source>
</evidence>
<dbReference type="SUPFAM" id="SSF52402">
    <property type="entry name" value="Adenine nucleotide alpha hydrolases-like"/>
    <property type="match status" value="1"/>
</dbReference>